<dbReference type="AlphaFoldDB" id="A0A7G9WGB8"/>
<dbReference type="KEGG" id="caml:H6X83_12505"/>
<accession>A0A7G9WGB8</accession>
<reference evidence="1 2" key="1">
    <citation type="submission" date="2020-08" db="EMBL/GenBank/DDBJ databases">
        <authorList>
            <person name="Ren C."/>
            <person name="Gu Y."/>
            <person name="Xu Y."/>
        </authorList>
    </citation>
    <scope>NUCLEOTIDE SEQUENCE [LARGE SCALE GENOMIC DNA]</scope>
    <source>
        <strain evidence="1 2">LBM18003</strain>
    </source>
</reference>
<evidence type="ECO:0000313" key="1">
    <source>
        <dbReference type="EMBL" id="QNO17730.1"/>
    </source>
</evidence>
<dbReference type="Proteomes" id="UP000516046">
    <property type="component" value="Chromosome"/>
</dbReference>
<protein>
    <submittedName>
        <fullName evidence="1">Uncharacterized protein</fullName>
    </submittedName>
</protein>
<sequence length="58" mass="6208">MKCPKCGSEDLQIINEVKGKGVSGLKVCLFGICGLCGAGKTKNEQFWVCKSCGHKFKA</sequence>
<proteinExistence type="predicted"/>
<organism evidence="1 2">
    <name type="scientific">Caproicibacterium amylolyticum</name>
    <dbReference type="NCBI Taxonomy" id="2766537"/>
    <lineage>
        <taxon>Bacteria</taxon>
        <taxon>Bacillati</taxon>
        <taxon>Bacillota</taxon>
        <taxon>Clostridia</taxon>
        <taxon>Eubacteriales</taxon>
        <taxon>Oscillospiraceae</taxon>
        <taxon>Caproicibacterium</taxon>
    </lineage>
</organism>
<gene>
    <name evidence="1" type="ORF">H6X83_12505</name>
</gene>
<evidence type="ECO:0000313" key="2">
    <source>
        <dbReference type="Proteomes" id="UP000516046"/>
    </source>
</evidence>
<dbReference type="EMBL" id="CP060696">
    <property type="protein sequence ID" value="QNO17730.1"/>
    <property type="molecule type" value="Genomic_DNA"/>
</dbReference>
<keyword evidence="2" id="KW-1185">Reference proteome</keyword>
<name>A0A7G9WGB8_9FIRM</name>
<dbReference type="RefSeq" id="WP_212506794.1">
    <property type="nucleotide sequence ID" value="NZ_CP060696.1"/>
</dbReference>